<feature type="transmembrane region" description="Helical" evidence="1">
    <location>
        <begin position="12"/>
        <end position="29"/>
    </location>
</feature>
<proteinExistence type="predicted"/>
<feature type="transmembrane region" description="Helical" evidence="1">
    <location>
        <begin position="110"/>
        <end position="136"/>
    </location>
</feature>
<keyword evidence="1" id="KW-0812">Transmembrane</keyword>
<reference evidence="2 3" key="1">
    <citation type="submission" date="2014-07" db="EMBL/GenBank/DDBJ databases">
        <title>Draft genome sequence of Thalassospira profundimaris R8-17.</title>
        <authorList>
            <person name="Lai Q."/>
            <person name="Shao Z."/>
        </authorList>
    </citation>
    <scope>NUCLEOTIDE SEQUENCE [LARGE SCALE GENOMIC DNA]</scope>
    <source>
        <strain evidence="2 3">R8-17</strain>
    </source>
</reference>
<dbReference type="RefSeq" id="WP_062957561.1">
    <property type="nucleotide sequence ID" value="NZ_JPWB01000006.1"/>
</dbReference>
<evidence type="ECO:0000256" key="1">
    <source>
        <dbReference type="SAM" id="Phobius"/>
    </source>
</evidence>
<name>A0A367V6Q7_9PROT</name>
<keyword evidence="1" id="KW-1133">Transmembrane helix</keyword>
<dbReference type="EMBL" id="JPWB01000006">
    <property type="protein sequence ID" value="RCK20886.1"/>
    <property type="molecule type" value="Genomic_DNA"/>
</dbReference>
<evidence type="ECO:0000313" key="3">
    <source>
        <dbReference type="Proteomes" id="UP000253061"/>
    </source>
</evidence>
<organism evidence="2 3">
    <name type="scientific">Thalassospira profundimaris</name>
    <dbReference type="NCBI Taxonomy" id="502049"/>
    <lineage>
        <taxon>Bacteria</taxon>
        <taxon>Pseudomonadati</taxon>
        <taxon>Pseudomonadota</taxon>
        <taxon>Alphaproteobacteria</taxon>
        <taxon>Rhodospirillales</taxon>
        <taxon>Thalassospiraceae</taxon>
        <taxon>Thalassospira</taxon>
    </lineage>
</organism>
<dbReference type="Proteomes" id="UP000253061">
    <property type="component" value="Unassembled WGS sequence"/>
</dbReference>
<protein>
    <submittedName>
        <fullName evidence="2">Uncharacterized protein</fullName>
    </submittedName>
</protein>
<comment type="caution">
    <text evidence="2">The sequence shown here is derived from an EMBL/GenBank/DDBJ whole genome shotgun (WGS) entry which is preliminary data.</text>
</comment>
<evidence type="ECO:0000313" key="2">
    <source>
        <dbReference type="EMBL" id="RCK20886.1"/>
    </source>
</evidence>
<feature type="transmembrane region" description="Helical" evidence="1">
    <location>
        <begin position="71"/>
        <end position="90"/>
    </location>
</feature>
<dbReference type="AlphaFoldDB" id="A0A367V6Q7"/>
<keyword evidence="1" id="KW-0472">Membrane</keyword>
<accession>A0A367V6Q7</accession>
<sequence length="209" mass="23035">MGANTHTSKKDVIQFTIKALVLFVLFWLVESWYFSAEANTLFGGVLKLEEFWPESSVGKLLWILAADLSESLWLLLVLVLFGTALPAALLRRRSTLWQTVKRGCLASGYIISRVLIGPVPVLLVGFVLTGTAAIWIKLFGAQLDLQFAREIGHLSFLAGLSFASRIFKLLSLFMLGIVLSRAYQLGEARLVSSDEPGPHEKAEVQVGTL</sequence>
<gene>
    <name evidence="2" type="ORF">TH6_13955</name>
</gene>
<feature type="transmembrane region" description="Helical" evidence="1">
    <location>
        <begin position="156"/>
        <end position="179"/>
    </location>
</feature>